<feature type="compositionally biased region" description="Polar residues" evidence="1">
    <location>
        <begin position="124"/>
        <end position="136"/>
    </location>
</feature>
<evidence type="ECO:0000256" key="1">
    <source>
        <dbReference type="SAM" id="MobiDB-lite"/>
    </source>
</evidence>
<evidence type="ECO:0000313" key="3">
    <source>
        <dbReference type="Proteomes" id="UP000287352"/>
    </source>
</evidence>
<dbReference type="EMBL" id="BIFR01000002">
    <property type="protein sequence ID" value="GCE14542.1"/>
    <property type="molecule type" value="Genomic_DNA"/>
</dbReference>
<dbReference type="OrthoDB" id="9993440at2"/>
<dbReference type="Proteomes" id="UP000287352">
    <property type="component" value="Unassembled WGS sequence"/>
</dbReference>
<dbReference type="AlphaFoldDB" id="A0A402A5Z5"/>
<evidence type="ECO:0000313" key="2">
    <source>
        <dbReference type="EMBL" id="GCE14542.1"/>
    </source>
</evidence>
<comment type="caution">
    <text evidence="2">The sequence shown here is derived from an EMBL/GenBank/DDBJ whole genome shotgun (WGS) entry which is preliminary data.</text>
</comment>
<proteinExistence type="predicted"/>
<keyword evidence="3" id="KW-1185">Reference proteome</keyword>
<feature type="region of interest" description="Disordered" evidence="1">
    <location>
        <begin position="94"/>
        <end position="136"/>
    </location>
</feature>
<name>A0A402A5Z5_9CHLR</name>
<accession>A0A402A5Z5</accession>
<sequence>METERTEKVIFEFSDEVHQFLEDQDIDFYQELQRELPGLHVVVQRDPEAQRGSKDVTTIILAVATLVSSLTPVVLRILNQFTPPNRSESWQIEEIETRQPDGTTIIHRKRIRSTQENRLPEATVTPTSPDSKGTEA</sequence>
<protein>
    <submittedName>
        <fullName evidence="2">Uncharacterized protein</fullName>
    </submittedName>
</protein>
<gene>
    <name evidence="2" type="ORF">KTT_44010</name>
</gene>
<reference evidence="3" key="1">
    <citation type="submission" date="2018-12" db="EMBL/GenBank/DDBJ databases">
        <title>Tengunoibacter tsumagoiensis gen. nov., sp. nov., Dictyobacter kobayashii sp. nov., D. alpinus sp. nov., and D. joshuensis sp. nov. and description of Dictyobacteraceae fam. nov. within the order Ktedonobacterales isolated from Tengu-no-mugimeshi.</title>
        <authorList>
            <person name="Wang C.M."/>
            <person name="Zheng Y."/>
            <person name="Sakai Y."/>
            <person name="Toyoda A."/>
            <person name="Minakuchi Y."/>
            <person name="Abe K."/>
            <person name="Yokota A."/>
            <person name="Yabe S."/>
        </authorList>
    </citation>
    <scope>NUCLEOTIDE SEQUENCE [LARGE SCALE GENOMIC DNA]</scope>
    <source>
        <strain evidence="3">Uno3</strain>
    </source>
</reference>
<dbReference type="RefSeq" id="WP_126582105.1">
    <property type="nucleotide sequence ID" value="NZ_BIFR01000002.1"/>
</dbReference>
<organism evidence="2 3">
    <name type="scientific">Tengunoibacter tsumagoiensis</name>
    <dbReference type="NCBI Taxonomy" id="2014871"/>
    <lineage>
        <taxon>Bacteria</taxon>
        <taxon>Bacillati</taxon>
        <taxon>Chloroflexota</taxon>
        <taxon>Ktedonobacteria</taxon>
        <taxon>Ktedonobacterales</taxon>
        <taxon>Dictyobacteraceae</taxon>
        <taxon>Tengunoibacter</taxon>
    </lineage>
</organism>